<dbReference type="Pfam" id="PF01535">
    <property type="entry name" value="PPR"/>
    <property type="match status" value="2"/>
</dbReference>
<evidence type="ECO:0000256" key="2">
    <source>
        <dbReference type="ARBA" id="ARBA00022737"/>
    </source>
</evidence>
<dbReference type="SUPFAM" id="SSF48452">
    <property type="entry name" value="TPR-like"/>
    <property type="match status" value="1"/>
</dbReference>
<dbReference type="InterPro" id="IPR002885">
    <property type="entry name" value="PPR_rpt"/>
</dbReference>
<keyword evidence="2" id="KW-0677">Repeat</keyword>
<dbReference type="PROSITE" id="PS51375">
    <property type="entry name" value="PPR"/>
    <property type="match status" value="3"/>
</dbReference>
<dbReference type="InterPro" id="IPR011990">
    <property type="entry name" value="TPR-like_helical_dom_sf"/>
</dbReference>
<feature type="repeat" description="PPR" evidence="3">
    <location>
        <begin position="245"/>
        <end position="279"/>
    </location>
</feature>
<sequence>MALFSRIRTPATTAFRFRHFSTVSPNSSTSLTTHRKSRAALSRLKSEQDPDCILEICRAARLTPSSHIGRIALSVAISKLCEGNHFQSIDTFLQELRSRPDLQNNRFASHSLILYGQAKMLNRAVTVFDEFYNEGFFRSTKSLNALLVAGLIAKDYVEVKRIFIEFPQRYKIDPDLETYNNAIKAFCESGSSNSVYSILVDMKKGGVKPNATTFGTLLAGFYVEEKYEDVGKVLNLMKEYGIPVGVNTYNIRIQTLCILKKSNEAKTLLHGMLSKGINPNSVTYNHLIHGFCKEGNLEEAKSLFNSMVNRGLEPDSNCFFNMVHFLCQGGDFEAALKICKDSMEKKWVPKFSTMKSLVNGLVSISKVEEAKELIKNVKKKFSKNADLWDEIEKVRWEAVQFIGYPMQYTELAKHPCVTSHSHAIRCLLPMECHKLSSMMLKLDRTSRLVQEPAGTWYGLRSKGKNWLTHELIQTD</sequence>
<evidence type="ECO:0008006" key="6">
    <source>
        <dbReference type="Google" id="ProtNLM"/>
    </source>
</evidence>
<dbReference type="PANTHER" id="PTHR47939:SF9">
    <property type="entry name" value="(WILD MALAYSIAN BANANA) HYPOTHETICAL PROTEIN"/>
    <property type="match status" value="1"/>
</dbReference>
<dbReference type="NCBIfam" id="TIGR00756">
    <property type="entry name" value="PPR"/>
    <property type="match status" value="3"/>
</dbReference>
<accession>A0ABR0NCS5</accession>
<dbReference type="Proteomes" id="UP001358586">
    <property type="component" value="Chromosome 10"/>
</dbReference>
<protein>
    <recommendedName>
        <fullName evidence="6">Pentatricopeptide repeat-containing protein</fullName>
    </recommendedName>
</protein>
<dbReference type="Pfam" id="PF13041">
    <property type="entry name" value="PPR_2"/>
    <property type="match status" value="2"/>
</dbReference>
<gene>
    <name evidence="4" type="ORF">PVK06_033129</name>
</gene>
<feature type="repeat" description="PPR" evidence="3">
    <location>
        <begin position="175"/>
        <end position="209"/>
    </location>
</feature>
<evidence type="ECO:0000256" key="1">
    <source>
        <dbReference type="ARBA" id="ARBA00007626"/>
    </source>
</evidence>
<comment type="caution">
    <text evidence="4">The sequence shown here is derived from an EMBL/GenBank/DDBJ whole genome shotgun (WGS) entry which is preliminary data.</text>
</comment>
<evidence type="ECO:0000313" key="4">
    <source>
        <dbReference type="EMBL" id="KAK5792016.1"/>
    </source>
</evidence>
<name>A0ABR0NCS5_GOSAR</name>
<dbReference type="EMBL" id="JARKNE010000010">
    <property type="protein sequence ID" value="KAK5792016.1"/>
    <property type="molecule type" value="Genomic_DNA"/>
</dbReference>
<evidence type="ECO:0000256" key="3">
    <source>
        <dbReference type="PROSITE-ProRule" id="PRU00708"/>
    </source>
</evidence>
<evidence type="ECO:0000313" key="5">
    <source>
        <dbReference type="Proteomes" id="UP001358586"/>
    </source>
</evidence>
<proteinExistence type="inferred from homology"/>
<reference evidence="4 5" key="1">
    <citation type="submission" date="2023-03" db="EMBL/GenBank/DDBJ databases">
        <title>WGS of Gossypium arboreum.</title>
        <authorList>
            <person name="Yu D."/>
        </authorList>
    </citation>
    <scope>NUCLEOTIDE SEQUENCE [LARGE SCALE GENOMIC DNA]</scope>
    <source>
        <tissue evidence="4">Leaf</tissue>
    </source>
</reference>
<feature type="repeat" description="PPR" evidence="3">
    <location>
        <begin position="280"/>
        <end position="314"/>
    </location>
</feature>
<comment type="similarity">
    <text evidence="1">Belongs to the PPR family. P subfamily.</text>
</comment>
<organism evidence="4 5">
    <name type="scientific">Gossypium arboreum</name>
    <name type="common">Tree cotton</name>
    <name type="synonym">Gossypium nanking</name>
    <dbReference type="NCBI Taxonomy" id="29729"/>
    <lineage>
        <taxon>Eukaryota</taxon>
        <taxon>Viridiplantae</taxon>
        <taxon>Streptophyta</taxon>
        <taxon>Embryophyta</taxon>
        <taxon>Tracheophyta</taxon>
        <taxon>Spermatophyta</taxon>
        <taxon>Magnoliopsida</taxon>
        <taxon>eudicotyledons</taxon>
        <taxon>Gunneridae</taxon>
        <taxon>Pentapetalae</taxon>
        <taxon>rosids</taxon>
        <taxon>malvids</taxon>
        <taxon>Malvales</taxon>
        <taxon>Malvaceae</taxon>
        <taxon>Malvoideae</taxon>
        <taxon>Gossypium</taxon>
    </lineage>
</organism>
<dbReference type="PANTHER" id="PTHR47939">
    <property type="entry name" value="MEMBRANE-ASSOCIATED SALT-INDUCIBLE PROTEIN-LIKE"/>
    <property type="match status" value="1"/>
</dbReference>
<dbReference type="InterPro" id="IPR050667">
    <property type="entry name" value="PPR-containing_protein"/>
</dbReference>
<dbReference type="Gene3D" id="1.25.40.10">
    <property type="entry name" value="Tetratricopeptide repeat domain"/>
    <property type="match status" value="2"/>
</dbReference>
<keyword evidence="5" id="KW-1185">Reference proteome</keyword>